<proteinExistence type="predicted"/>
<keyword evidence="3" id="KW-1185">Reference proteome</keyword>
<dbReference type="SUPFAM" id="SSF53649">
    <property type="entry name" value="Alkaline phosphatase-like"/>
    <property type="match status" value="1"/>
</dbReference>
<sequence>MVLSPWRTAAGLACLAAGTYYFNFFIETVDGSGVYLSATYSRADLLIATAVLWFVSLLACRGALSILAAASGVLRTVGFAVYSGMMLAVALRCYMKVAGYLLTDEVLRFDWIAQGGPQRWLLATPAVLTTLFLLNSPLRSASLLRFLGVCGVVAVPLGVWRMLQTPIGFTGPPLVQAQAVITTTTPAPRRVIWLVLDEFDPEVAFHQALGVAADMPNLQKVRASGVVMTRAASPAGSTDLSLPAMLMGKTVRSLIYDGPGRATLVDTDGQRTPFDTAHSVFGQLPSGPASASMLGFYHPYCKVFALGACTSIGTNMGTQWFDGLANLVPKRITGVLDPMTRISERQVAIWPGLLADASKTLTVLHLNLPHLPSHYAEAQTGVKATSSTDAYRINLIYTDRVVGEIRQALESAPSSQQQLLIISSDHWWRARGVRTPHPALLMVKLRHDSTPLVIDNPVSSYHLAGLTLAFLRGELDSHGDIRQWYLKQPYVPTWIPNAD</sequence>
<feature type="transmembrane region" description="Helical" evidence="1">
    <location>
        <begin position="9"/>
        <end position="26"/>
    </location>
</feature>
<gene>
    <name evidence="2" type="ORF">LXT12_12960</name>
</gene>
<dbReference type="EMBL" id="JAJTWT010000005">
    <property type="protein sequence ID" value="MCE4538161.1"/>
    <property type="molecule type" value="Genomic_DNA"/>
</dbReference>
<organism evidence="2 3">
    <name type="scientific">Pelomonas caseinilytica</name>
    <dbReference type="NCBI Taxonomy" id="2906763"/>
    <lineage>
        <taxon>Bacteria</taxon>
        <taxon>Pseudomonadati</taxon>
        <taxon>Pseudomonadota</taxon>
        <taxon>Betaproteobacteria</taxon>
        <taxon>Burkholderiales</taxon>
        <taxon>Sphaerotilaceae</taxon>
        <taxon>Roseateles</taxon>
    </lineage>
</organism>
<keyword evidence="1" id="KW-1133">Transmembrane helix</keyword>
<evidence type="ECO:0000256" key="1">
    <source>
        <dbReference type="SAM" id="Phobius"/>
    </source>
</evidence>
<evidence type="ECO:0000313" key="2">
    <source>
        <dbReference type="EMBL" id="MCE4538161.1"/>
    </source>
</evidence>
<feature type="transmembrane region" description="Helical" evidence="1">
    <location>
        <begin position="117"/>
        <end position="134"/>
    </location>
</feature>
<evidence type="ECO:0000313" key="3">
    <source>
        <dbReference type="Proteomes" id="UP001201463"/>
    </source>
</evidence>
<reference evidence="2 3" key="1">
    <citation type="submission" date="2021-12" db="EMBL/GenBank/DDBJ databases">
        <title>Genome seq of p7.</title>
        <authorList>
            <person name="Seo T."/>
        </authorList>
    </citation>
    <scope>NUCLEOTIDE SEQUENCE [LARGE SCALE GENOMIC DNA]</scope>
    <source>
        <strain evidence="2 3">P7</strain>
    </source>
</reference>
<dbReference type="Proteomes" id="UP001201463">
    <property type="component" value="Unassembled WGS sequence"/>
</dbReference>
<keyword evidence="1" id="KW-0472">Membrane</keyword>
<feature type="transmembrane region" description="Helical" evidence="1">
    <location>
        <begin position="77"/>
        <end position="97"/>
    </location>
</feature>
<accession>A0ABS8XHZ9</accession>
<feature type="transmembrane region" description="Helical" evidence="1">
    <location>
        <begin position="46"/>
        <end position="70"/>
    </location>
</feature>
<dbReference type="RefSeq" id="WP_233392609.1">
    <property type="nucleotide sequence ID" value="NZ_JAJTWT010000005.1"/>
</dbReference>
<protein>
    <submittedName>
        <fullName evidence="2">LTA synthase family protein</fullName>
    </submittedName>
</protein>
<dbReference type="Gene3D" id="3.40.720.10">
    <property type="entry name" value="Alkaline Phosphatase, subunit A"/>
    <property type="match status" value="1"/>
</dbReference>
<dbReference type="InterPro" id="IPR017850">
    <property type="entry name" value="Alkaline_phosphatase_core_sf"/>
</dbReference>
<keyword evidence="1" id="KW-0812">Transmembrane</keyword>
<name>A0ABS8XHZ9_9BURK</name>
<feature type="transmembrane region" description="Helical" evidence="1">
    <location>
        <begin position="146"/>
        <end position="163"/>
    </location>
</feature>
<comment type="caution">
    <text evidence="2">The sequence shown here is derived from an EMBL/GenBank/DDBJ whole genome shotgun (WGS) entry which is preliminary data.</text>
</comment>